<feature type="compositionally biased region" description="Acidic residues" evidence="3">
    <location>
        <begin position="92"/>
        <end position="102"/>
    </location>
</feature>
<dbReference type="GO" id="GO:0003729">
    <property type="term" value="F:mRNA binding"/>
    <property type="evidence" value="ECO:0007669"/>
    <property type="project" value="TreeGrafter"/>
</dbReference>
<keyword evidence="2" id="KW-0694">RNA-binding</keyword>
<dbReference type="PANTHER" id="PTHR13389">
    <property type="entry name" value="PUMILIO HOMOLOG 3"/>
    <property type="match status" value="1"/>
</dbReference>
<protein>
    <submittedName>
        <fullName evidence="5">Pumilio homology domain family member 6</fullName>
    </submittedName>
</protein>
<comment type="caution">
    <text evidence="5">The sequence shown here is derived from an EMBL/GenBank/DDBJ whole genome shotgun (WGS) entry which is preliminary data.</text>
</comment>
<dbReference type="InterPro" id="IPR040059">
    <property type="entry name" value="PUM3"/>
</dbReference>
<dbReference type="InterPro" id="IPR033133">
    <property type="entry name" value="PUM-HD"/>
</dbReference>
<dbReference type="Proteomes" id="UP000187429">
    <property type="component" value="Unassembled WGS sequence"/>
</dbReference>
<dbReference type="InterPro" id="IPR001313">
    <property type="entry name" value="Pumilio_RNA-bd_rpt"/>
</dbReference>
<proteinExistence type="predicted"/>
<feature type="non-terminal residue" evidence="5">
    <location>
        <position position="627"/>
    </location>
</feature>
<feature type="compositionally biased region" description="Acidic residues" evidence="3">
    <location>
        <begin position="59"/>
        <end position="76"/>
    </location>
</feature>
<dbReference type="GO" id="GO:0006417">
    <property type="term" value="P:regulation of translation"/>
    <property type="evidence" value="ECO:0007669"/>
    <property type="project" value="TreeGrafter"/>
</dbReference>
<name>A0A1R1X831_9FUNG</name>
<dbReference type="Pfam" id="PF08144">
    <property type="entry name" value="CPL"/>
    <property type="match status" value="1"/>
</dbReference>
<evidence type="ECO:0000256" key="3">
    <source>
        <dbReference type="SAM" id="MobiDB-lite"/>
    </source>
</evidence>
<dbReference type="PROSITE" id="PS50303">
    <property type="entry name" value="PUM_HD"/>
    <property type="match status" value="1"/>
</dbReference>
<dbReference type="InterPro" id="IPR016024">
    <property type="entry name" value="ARM-type_fold"/>
</dbReference>
<organism evidence="5 6">
    <name type="scientific">Smittium culicis</name>
    <dbReference type="NCBI Taxonomy" id="133412"/>
    <lineage>
        <taxon>Eukaryota</taxon>
        <taxon>Fungi</taxon>
        <taxon>Fungi incertae sedis</taxon>
        <taxon>Zoopagomycota</taxon>
        <taxon>Kickxellomycotina</taxon>
        <taxon>Harpellomycetes</taxon>
        <taxon>Harpellales</taxon>
        <taxon>Legeriomycetaceae</taxon>
        <taxon>Smittium</taxon>
    </lineage>
</organism>
<dbReference type="AlphaFoldDB" id="A0A1R1X831"/>
<dbReference type="SMART" id="SM00025">
    <property type="entry name" value="Pumilio"/>
    <property type="match status" value="3"/>
</dbReference>
<keyword evidence="6" id="KW-1185">Reference proteome</keyword>
<dbReference type="Gene3D" id="1.25.10.10">
    <property type="entry name" value="Leucine-rich Repeat Variant"/>
    <property type="match status" value="2"/>
</dbReference>
<evidence type="ECO:0000256" key="2">
    <source>
        <dbReference type="ARBA" id="ARBA00022884"/>
    </source>
</evidence>
<accession>A0A1R1X831</accession>
<dbReference type="PANTHER" id="PTHR13389:SF0">
    <property type="entry name" value="PUMILIO HOMOLOG 3"/>
    <property type="match status" value="1"/>
</dbReference>
<gene>
    <name evidence="5" type="ORF">AYI69_g10106</name>
</gene>
<reference evidence="6" key="1">
    <citation type="submission" date="2017-01" db="EMBL/GenBank/DDBJ databases">
        <authorList>
            <person name="Wang Y."/>
            <person name="White M."/>
            <person name="Kvist S."/>
            <person name="Moncalvo J.-M."/>
        </authorList>
    </citation>
    <scope>NUCLEOTIDE SEQUENCE [LARGE SCALE GENOMIC DNA]</scope>
    <source>
        <strain evidence="6">ID-206-W2</strain>
    </source>
</reference>
<feature type="domain" description="PUM-HD" evidence="4">
    <location>
        <begin position="154"/>
        <end position="537"/>
    </location>
</feature>
<feature type="region of interest" description="Disordered" evidence="3">
    <location>
        <begin position="1"/>
        <end position="140"/>
    </location>
</feature>
<dbReference type="OrthoDB" id="497380at2759"/>
<evidence type="ECO:0000259" key="4">
    <source>
        <dbReference type="PROSITE" id="PS50303"/>
    </source>
</evidence>
<keyword evidence="1" id="KW-0677">Repeat</keyword>
<dbReference type="SUPFAM" id="SSF48371">
    <property type="entry name" value="ARM repeat"/>
    <property type="match status" value="1"/>
</dbReference>
<dbReference type="GO" id="GO:0005730">
    <property type="term" value="C:nucleolus"/>
    <property type="evidence" value="ECO:0007669"/>
    <property type="project" value="TreeGrafter"/>
</dbReference>
<feature type="compositionally biased region" description="Polar residues" evidence="3">
    <location>
        <begin position="115"/>
        <end position="124"/>
    </location>
</feature>
<evidence type="ECO:0000256" key="1">
    <source>
        <dbReference type="ARBA" id="ARBA00022737"/>
    </source>
</evidence>
<sequence length="627" mass="71568">MNNKAGKRKSDFNSSSKSKAAKFQKNKQASAPKKPQQKDTNIDTKKRKPVTVEKNSSDSDNDDSEYDSGSDLEEQEVLSNENVYAENKAEQNEDIDLVEESQESNKVQEKPKLYSNDQNSNNKTSAEKNREQKLLKEQRKSAKPEYQLISDLKKRWEIFRRKDNPLNKRHKAVAESLEMIKGKIKEVTFKHDCSRIIQSILKIGDLQQRNLVAEELKTSYLDLSMGKYGKYIVIRILRYCPTYRDQVISSFYGNVRKMIKYKESAVVLEECYSTWANATQQSKLIQEFYGPEFSIFKDGPLNKLSSIKKNSNSRLSASDIITAFPEKKVYILKNLKQTIESLLIKETIQKSIVHRCILEYMLNAELSDAQEMAAILKEVIVEILHTKDGSKAGALCLFYAANKDRKFIVKSFKQYLEKIVCEEFGHWNMLAALDSLDDTVFMHKSIISDLVKLIDQVSSDRLGRRVLFYILCGRNAKYIGSDALAFLKSGDEIRAKTCKKDDSVRRKELIGYLSPSLLKWAEKTATKSIKIPLDAQLLVETLVNCTGDKTLVMNNLCSLLEYTNEEKVIINNEMESLPEDHILNNFAACRAFSLLAKADKDSDEDSTKFGPIILESIKSVDGLMRLL</sequence>
<dbReference type="EMBL" id="LSSM01006446">
    <property type="protein sequence ID" value="OMJ10762.1"/>
    <property type="molecule type" value="Genomic_DNA"/>
</dbReference>
<evidence type="ECO:0000313" key="5">
    <source>
        <dbReference type="EMBL" id="OMJ10762.1"/>
    </source>
</evidence>
<dbReference type="InterPro" id="IPR011989">
    <property type="entry name" value="ARM-like"/>
</dbReference>
<evidence type="ECO:0000313" key="6">
    <source>
        <dbReference type="Proteomes" id="UP000187429"/>
    </source>
</evidence>
<feature type="compositionally biased region" description="Basic and acidic residues" evidence="3">
    <location>
        <begin position="125"/>
        <end position="140"/>
    </location>
</feature>
<dbReference type="InterPro" id="IPR012959">
    <property type="entry name" value="CPL_dom"/>
</dbReference>